<evidence type="ECO:0000313" key="1">
    <source>
        <dbReference type="EMBL" id="OGI87258.1"/>
    </source>
</evidence>
<comment type="caution">
    <text evidence="1">The sequence shown here is derived from an EMBL/GenBank/DDBJ whole genome shotgun (WGS) entry which is preliminary data.</text>
</comment>
<sequence>MGKKKFVPEENRTIALCNQKRDPYDFQINEGPEVSVGDEGIIDCVTILEKNYDGPGFEASKEFLPED</sequence>
<protein>
    <submittedName>
        <fullName evidence="1">Uncharacterized protein</fullName>
    </submittedName>
</protein>
<evidence type="ECO:0000313" key="2">
    <source>
        <dbReference type="Proteomes" id="UP000185809"/>
    </source>
</evidence>
<reference evidence="1 2" key="1">
    <citation type="journal article" date="2016" name="Nat. Commun.">
        <title>Thousands of microbial genomes shed light on interconnected biogeochemical processes in an aquifer system.</title>
        <authorList>
            <person name="Anantharaman K."/>
            <person name="Brown C.T."/>
            <person name="Hug L.A."/>
            <person name="Sharon I."/>
            <person name="Castelle C.J."/>
            <person name="Probst A.J."/>
            <person name="Thomas B.C."/>
            <person name="Singh A."/>
            <person name="Wilkins M.J."/>
            <person name="Karaoz U."/>
            <person name="Brodie E.L."/>
            <person name="Williams K.H."/>
            <person name="Hubbard S.S."/>
            <person name="Banfield J.F."/>
        </authorList>
    </citation>
    <scope>NUCLEOTIDE SEQUENCE [LARGE SCALE GENOMIC DNA]</scope>
</reference>
<proteinExistence type="predicted"/>
<dbReference type="Proteomes" id="UP000185809">
    <property type="component" value="Unassembled WGS sequence"/>
</dbReference>
<organism evidence="1 2">
    <name type="scientific">Candidatus Nomurabacteria bacterium RIFCSPLOWO2_01_FULL_33_24</name>
    <dbReference type="NCBI Taxonomy" id="1801765"/>
    <lineage>
        <taxon>Bacteria</taxon>
        <taxon>Candidatus Nomuraibacteriota</taxon>
    </lineage>
</organism>
<accession>A0A1F6WZF6</accession>
<dbReference type="EMBL" id="MFUP01000014">
    <property type="protein sequence ID" value="OGI87258.1"/>
    <property type="molecule type" value="Genomic_DNA"/>
</dbReference>
<dbReference type="AlphaFoldDB" id="A0A1F6WZF6"/>
<name>A0A1F6WZF6_9BACT</name>
<gene>
    <name evidence="1" type="ORF">A2995_01095</name>
</gene>